<sequence>MAAADTISLAALLLLLCTQYLGIKDDTLMSVICKVDLFLIHTASAFSIWCWLVLSAVRYIAIFHPYSHLKINKEPVLAVVVIALMCCILESWILYGTGFMNPQCMILESNISDNWAQKLHIFEIIWSYFLPFVVITILDIRVLCFHSSWFESLDFPSANSTTNTSNHTSRTNSRRCVKQISFLGSEFDGMLKNNSSPPKTLIADIYENPLSERPSLTEAKKFDEKEAFYQNPLWRLFYILQTAQPSLIKIKQKRSKRRMQQIHILRRCLCITLLDLSMNLPNYLFRLYINLLSLDEFLEFEQNHQSLSTEDSDTESSKKKSKPTEDKDAKPSKKETKL</sequence>
<dbReference type="SUPFAM" id="SSF81321">
    <property type="entry name" value="Family A G protein-coupled receptor-like"/>
    <property type="match status" value="1"/>
</dbReference>
<evidence type="ECO:0000256" key="3">
    <source>
        <dbReference type="ARBA" id="ARBA00022989"/>
    </source>
</evidence>
<feature type="compositionally biased region" description="Basic and acidic residues" evidence="5">
    <location>
        <begin position="315"/>
        <end position="338"/>
    </location>
</feature>
<comment type="subcellular location">
    <subcellularLocation>
        <location evidence="1">Membrane</location>
    </subcellularLocation>
</comment>
<evidence type="ECO:0000313" key="10">
    <source>
        <dbReference type="WBParaSite" id="ACRNAN_scaffold3050.g14954.t1"/>
    </source>
</evidence>
<evidence type="ECO:0000256" key="1">
    <source>
        <dbReference type="ARBA" id="ARBA00004370"/>
    </source>
</evidence>
<dbReference type="GO" id="GO:0016020">
    <property type="term" value="C:membrane"/>
    <property type="evidence" value="ECO:0007669"/>
    <property type="project" value="UniProtKB-SubCell"/>
</dbReference>
<evidence type="ECO:0000256" key="2">
    <source>
        <dbReference type="ARBA" id="ARBA00022692"/>
    </source>
</evidence>
<evidence type="ECO:0000256" key="6">
    <source>
        <dbReference type="SAM" id="Phobius"/>
    </source>
</evidence>
<organism evidence="9 10">
    <name type="scientific">Acrobeloides nanus</name>
    <dbReference type="NCBI Taxonomy" id="290746"/>
    <lineage>
        <taxon>Eukaryota</taxon>
        <taxon>Metazoa</taxon>
        <taxon>Ecdysozoa</taxon>
        <taxon>Nematoda</taxon>
        <taxon>Chromadorea</taxon>
        <taxon>Rhabditida</taxon>
        <taxon>Tylenchina</taxon>
        <taxon>Cephalobomorpha</taxon>
        <taxon>Cephaloboidea</taxon>
        <taxon>Cephalobidae</taxon>
        <taxon>Acrobeloides</taxon>
    </lineage>
</organism>
<dbReference type="Proteomes" id="UP000887540">
    <property type="component" value="Unplaced"/>
</dbReference>
<dbReference type="AlphaFoldDB" id="A0A914DM68"/>
<protein>
    <submittedName>
        <fullName evidence="10">G-protein coupled receptors family 1 profile domain-containing protein</fullName>
    </submittedName>
</protein>
<dbReference type="InterPro" id="IPR017452">
    <property type="entry name" value="GPCR_Rhodpsn_7TM"/>
</dbReference>
<name>A0A914DM68_9BILA</name>
<dbReference type="PANTHER" id="PTHR24224:SF37">
    <property type="entry name" value="G-PROTEIN COUPLED RECEPTORS FAMILY 1 PROFILE DOMAIN-CONTAINING PROTEIN"/>
    <property type="match status" value="1"/>
</dbReference>
<feature type="domain" description="G-protein coupled receptors family 1 profile" evidence="8">
    <location>
        <begin position="1"/>
        <end position="143"/>
    </location>
</feature>
<dbReference type="Pfam" id="PF00001">
    <property type="entry name" value="7tm_1"/>
    <property type="match status" value="1"/>
</dbReference>
<keyword evidence="9" id="KW-1185">Reference proteome</keyword>
<dbReference type="Gene3D" id="1.20.1070.10">
    <property type="entry name" value="Rhodopsin 7-helix transmembrane proteins"/>
    <property type="match status" value="1"/>
</dbReference>
<evidence type="ECO:0000313" key="9">
    <source>
        <dbReference type="Proteomes" id="UP000887540"/>
    </source>
</evidence>
<feature type="signal peptide" evidence="7">
    <location>
        <begin position="1"/>
        <end position="22"/>
    </location>
</feature>
<proteinExistence type="predicted"/>
<evidence type="ECO:0000256" key="4">
    <source>
        <dbReference type="ARBA" id="ARBA00023136"/>
    </source>
</evidence>
<feature type="transmembrane region" description="Helical" evidence="6">
    <location>
        <begin position="124"/>
        <end position="144"/>
    </location>
</feature>
<dbReference type="InterPro" id="IPR052665">
    <property type="entry name" value="Neuropeptide-GPCR"/>
</dbReference>
<keyword evidence="3 6" id="KW-1133">Transmembrane helix</keyword>
<accession>A0A914DM68</accession>
<keyword evidence="4 6" id="KW-0472">Membrane</keyword>
<feature type="region of interest" description="Disordered" evidence="5">
    <location>
        <begin position="305"/>
        <end position="338"/>
    </location>
</feature>
<evidence type="ECO:0000259" key="8">
    <source>
        <dbReference type="PROSITE" id="PS50262"/>
    </source>
</evidence>
<dbReference type="PROSITE" id="PS50262">
    <property type="entry name" value="G_PROTEIN_RECEP_F1_2"/>
    <property type="match status" value="1"/>
</dbReference>
<reference evidence="10" key="1">
    <citation type="submission" date="2022-11" db="UniProtKB">
        <authorList>
            <consortium name="WormBaseParasite"/>
        </authorList>
    </citation>
    <scope>IDENTIFICATION</scope>
</reference>
<feature type="transmembrane region" description="Helical" evidence="6">
    <location>
        <begin position="75"/>
        <end position="95"/>
    </location>
</feature>
<evidence type="ECO:0000256" key="5">
    <source>
        <dbReference type="SAM" id="MobiDB-lite"/>
    </source>
</evidence>
<keyword evidence="2 6" id="KW-0812">Transmembrane</keyword>
<evidence type="ECO:0000256" key="7">
    <source>
        <dbReference type="SAM" id="SignalP"/>
    </source>
</evidence>
<dbReference type="WBParaSite" id="ACRNAN_scaffold3050.g14954.t1">
    <property type="protein sequence ID" value="ACRNAN_scaffold3050.g14954.t1"/>
    <property type="gene ID" value="ACRNAN_scaffold3050.g14954"/>
</dbReference>
<dbReference type="PANTHER" id="PTHR24224">
    <property type="entry name" value="CARDIOACCELERATORY PEPTIDE RECEPTOR-RELATED"/>
    <property type="match status" value="1"/>
</dbReference>
<dbReference type="InterPro" id="IPR000276">
    <property type="entry name" value="GPCR_Rhodpsn"/>
</dbReference>
<feature type="transmembrane region" description="Helical" evidence="6">
    <location>
        <begin position="37"/>
        <end position="63"/>
    </location>
</feature>
<dbReference type="GO" id="GO:0004930">
    <property type="term" value="F:G protein-coupled receptor activity"/>
    <property type="evidence" value="ECO:0007669"/>
    <property type="project" value="InterPro"/>
</dbReference>
<feature type="chain" id="PRO_5037494668" evidence="7">
    <location>
        <begin position="23"/>
        <end position="338"/>
    </location>
</feature>
<keyword evidence="7" id="KW-0732">Signal</keyword>